<accession>A0A8T2K7B7</accession>
<dbReference type="GO" id="GO:0005634">
    <property type="term" value="C:nucleus"/>
    <property type="evidence" value="ECO:0007669"/>
    <property type="project" value="TreeGrafter"/>
</dbReference>
<dbReference type="PANTHER" id="PTHR13309">
    <property type="entry name" value="NUCLEAR FRAGILE X MENTAL RETARDATION PROTEIN INTERACTING PROTEIN 1"/>
    <property type="match status" value="1"/>
</dbReference>
<gene>
    <name evidence="3" type="ORF">GDO86_004201</name>
</gene>
<name>A0A8T2K7B7_9PIPI</name>
<dbReference type="Proteomes" id="UP000812440">
    <property type="component" value="Chromosome 2"/>
</dbReference>
<feature type="region of interest" description="Disordered" evidence="1">
    <location>
        <begin position="172"/>
        <end position="284"/>
    </location>
</feature>
<dbReference type="OrthoDB" id="273070at2759"/>
<dbReference type="GO" id="GO:0003723">
    <property type="term" value="F:RNA binding"/>
    <property type="evidence" value="ECO:0007669"/>
    <property type="project" value="InterPro"/>
</dbReference>
<evidence type="ECO:0000256" key="1">
    <source>
        <dbReference type="SAM" id="MobiDB-lite"/>
    </source>
</evidence>
<sequence>MEQGTQYPAPMLRPPVFTGSPCNAPPPQGPWFHCPPPPPGLWVTSWNQWRPSLRHQSPPGGYGHYKQDGKMAYGNGFSNNQRWMKDHMKRSKKEPVYTHYCDTCDRGFKNMEKYNVHLSQHVKCEEPGCSFNAHEKLVHIHWKNMHAPGAKRIKLDTPEEIAKWREERRKNFPTLANIAKKQQQQKEREERGEVLKTPQFGKMKGMKKGQDKGSRNWQNHKKQRNFKKKRKIESEQQNESTSTGVIKTPDSQENPNRQRKNLDPLNMLAGSDPESDNDAPLNTGLSVVPKQVTSALSKLICSYGSSSDSDSEPSEQPIFVTRKALEDNKEILQQNLQTSTCSSVSKITKSLPTQIPSSNTVVQSKLPQNKMAPYKNYQRREKKQFNAPTKSRPTLLEMLLANDIRHERNVVLQCVRYILQNNFFDKPEKIKTPNETSHQVREVSTSSVLGQTDCFNAESKSLESDQDDKLFTEKKPVDVVQVDDEIWETSKCCDDSSDV</sequence>
<organism evidence="3 4">
    <name type="scientific">Hymenochirus boettgeri</name>
    <name type="common">Congo dwarf clawed frog</name>
    <dbReference type="NCBI Taxonomy" id="247094"/>
    <lineage>
        <taxon>Eukaryota</taxon>
        <taxon>Metazoa</taxon>
        <taxon>Chordata</taxon>
        <taxon>Craniata</taxon>
        <taxon>Vertebrata</taxon>
        <taxon>Euteleostomi</taxon>
        <taxon>Amphibia</taxon>
        <taxon>Batrachia</taxon>
        <taxon>Anura</taxon>
        <taxon>Pipoidea</taxon>
        <taxon>Pipidae</taxon>
        <taxon>Pipinae</taxon>
        <taxon>Hymenochirus</taxon>
    </lineage>
</organism>
<feature type="domain" description="C2H2-type" evidence="2">
    <location>
        <begin position="101"/>
        <end position="121"/>
    </location>
</feature>
<evidence type="ECO:0000313" key="3">
    <source>
        <dbReference type="EMBL" id="KAG8452302.1"/>
    </source>
</evidence>
<evidence type="ECO:0000313" key="4">
    <source>
        <dbReference type="Proteomes" id="UP000812440"/>
    </source>
</evidence>
<dbReference type="EMBL" id="JAACNH010000002">
    <property type="protein sequence ID" value="KAG8452302.1"/>
    <property type="molecule type" value="Genomic_DNA"/>
</dbReference>
<dbReference type="InterPro" id="IPR019496">
    <property type="entry name" value="NUFIP1_cons_dom"/>
</dbReference>
<proteinExistence type="predicted"/>
<dbReference type="AlphaFoldDB" id="A0A8T2K7B7"/>
<dbReference type="PANTHER" id="PTHR13309:SF0">
    <property type="entry name" value="FMR1-INTERACTING PROTEIN NUFIP1"/>
    <property type="match status" value="1"/>
</dbReference>
<dbReference type="InterPro" id="IPR039136">
    <property type="entry name" value="NUFIP1-like"/>
</dbReference>
<dbReference type="GO" id="GO:0000492">
    <property type="term" value="P:box C/D snoRNP assembly"/>
    <property type="evidence" value="ECO:0007669"/>
    <property type="project" value="TreeGrafter"/>
</dbReference>
<dbReference type="InterPro" id="IPR013087">
    <property type="entry name" value="Znf_C2H2_type"/>
</dbReference>
<feature type="compositionally biased region" description="Polar residues" evidence="1">
    <location>
        <begin position="235"/>
        <end position="255"/>
    </location>
</feature>
<feature type="compositionally biased region" description="Basic residues" evidence="1">
    <location>
        <begin position="218"/>
        <end position="231"/>
    </location>
</feature>
<dbReference type="PROSITE" id="PS00028">
    <property type="entry name" value="ZINC_FINGER_C2H2_1"/>
    <property type="match status" value="1"/>
</dbReference>
<feature type="compositionally biased region" description="Basic and acidic residues" evidence="1">
    <location>
        <begin position="184"/>
        <end position="194"/>
    </location>
</feature>
<protein>
    <recommendedName>
        <fullName evidence="2">C2H2-type domain-containing protein</fullName>
    </recommendedName>
</protein>
<dbReference type="Pfam" id="PF10453">
    <property type="entry name" value="NUFIP1"/>
    <property type="match status" value="1"/>
</dbReference>
<reference evidence="3" key="1">
    <citation type="thesis" date="2020" institute="ProQuest LLC" country="789 East Eisenhower Parkway, Ann Arbor, MI, USA">
        <title>Comparative Genomics and Chromosome Evolution.</title>
        <authorList>
            <person name="Mudd A.B."/>
        </authorList>
    </citation>
    <scope>NUCLEOTIDE SEQUENCE</scope>
    <source>
        <strain evidence="3">Female2</strain>
        <tissue evidence="3">Blood</tissue>
    </source>
</reference>
<evidence type="ECO:0000259" key="2">
    <source>
        <dbReference type="PROSITE" id="PS00028"/>
    </source>
</evidence>
<keyword evidence="4" id="KW-1185">Reference proteome</keyword>
<comment type="caution">
    <text evidence="3">The sequence shown here is derived from an EMBL/GenBank/DDBJ whole genome shotgun (WGS) entry which is preliminary data.</text>
</comment>